<organism evidence="2 3">
    <name type="scientific">Candidatus Staskawiczbacteria bacterium RIFOXYD1_FULL_32_13</name>
    <dbReference type="NCBI Taxonomy" id="1802234"/>
    <lineage>
        <taxon>Bacteria</taxon>
        <taxon>Candidatus Staskawicziibacteriota</taxon>
    </lineage>
</organism>
<evidence type="ECO:0000313" key="2">
    <source>
        <dbReference type="EMBL" id="OGZ87522.1"/>
    </source>
</evidence>
<dbReference type="Pfam" id="PF18895">
    <property type="entry name" value="T4SS_pilin"/>
    <property type="match status" value="1"/>
</dbReference>
<feature type="transmembrane region" description="Helical" evidence="1">
    <location>
        <begin position="41"/>
        <end position="63"/>
    </location>
</feature>
<keyword evidence="1" id="KW-0812">Transmembrane</keyword>
<name>A0A1G2JKD7_9BACT</name>
<keyword evidence="1" id="KW-0472">Membrane</keyword>
<feature type="transmembrane region" description="Helical" evidence="1">
    <location>
        <begin position="75"/>
        <end position="97"/>
    </location>
</feature>
<sequence length="105" mass="11172">MKKNLLFSISLFTLVVLISPIIALAQPTSLTAIAVNLRMLITNIAILIIIVCWIITGLLFLIAQGDPSKLTKAKTALIWAIVGTVVAFLAETARVIIQTAITTGG</sequence>
<comment type="caution">
    <text evidence="2">The sequence shown here is derived from an EMBL/GenBank/DDBJ whole genome shotgun (WGS) entry which is preliminary data.</text>
</comment>
<gene>
    <name evidence="2" type="ORF">A2561_00845</name>
</gene>
<evidence type="ECO:0000256" key="1">
    <source>
        <dbReference type="SAM" id="Phobius"/>
    </source>
</evidence>
<dbReference type="EMBL" id="MHPU01000042">
    <property type="protein sequence ID" value="OGZ87522.1"/>
    <property type="molecule type" value="Genomic_DNA"/>
</dbReference>
<protein>
    <submittedName>
        <fullName evidence="2">Uncharacterized protein</fullName>
    </submittedName>
</protein>
<dbReference type="InterPro" id="IPR043993">
    <property type="entry name" value="T4SS_pilin"/>
</dbReference>
<reference evidence="2 3" key="1">
    <citation type="journal article" date="2016" name="Nat. Commun.">
        <title>Thousands of microbial genomes shed light on interconnected biogeochemical processes in an aquifer system.</title>
        <authorList>
            <person name="Anantharaman K."/>
            <person name="Brown C.T."/>
            <person name="Hug L.A."/>
            <person name="Sharon I."/>
            <person name="Castelle C.J."/>
            <person name="Probst A.J."/>
            <person name="Thomas B.C."/>
            <person name="Singh A."/>
            <person name="Wilkins M.J."/>
            <person name="Karaoz U."/>
            <person name="Brodie E.L."/>
            <person name="Williams K.H."/>
            <person name="Hubbard S.S."/>
            <person name="Banfield J.F."/>
        </authorList>
    </citation>
    <scope>NUCLEOTIDE SEQUENCE [LARGE SCALE GENOMIC DNA]</scope>
</reference>
<dbReference type="Proteomes" id="UP000178935">
    <property type="component" value="Unassembled WGS sequence"/>
</dbReference>
<accession>A0A1G2JKD7</accession>
<dbReference type="AlphaFoldDB" id="A0A1G2JKD7"/>
<evidence type="ECO:0000313" key="3">
    <source>
        <dbReference type="Proteomes" id="UP000178935"/>
    </source>
</evidence>
<proteinExistence type="predicted"/>
<keyword evidence="1" id="KW-1133">Transmembrane helix</keyword>